<evidence type="ECO:0000313" key="3">
    <source>
        <dbReference type="Proteomes" id="UP000593561"/>
    </source>
</evidence>
<evidence type="ECO:0000256" key="1">
    <source>
        <dbReference type="SAM" id="MobiDB-lite"/>
    </source>
</evidence>
<feature type="region of interest" description="Disordered" evidence="1">
    <location>
        <begin position="196"/>
        <end position="238"/>
    </location>
</feature>
<organism evidence="2 3">
    <name type="scientific">Gossypium davidsonii</name>
    <name type="common">Davidson's cotton</name>
    <name type="synonym">Gossypium klotzschianum subsp. davidsonii</name>
    <dbReference type="NCBI Taxonomy" id="34287"/>
    <lineage>
        <taxon>Eukaryota</taxon>
        <taxon>Viridiplantae</taxon>
        <taxon>Streptophyta</taxon>
        <taxon>Embryophyta</taxon>
        <taxon>Tracheophyta</taxon>
        <taxon>Spermatophyta</taxon>
        <taxon>Magnoliopsida</taxon>
        <taxon>eudicotyledons</taxon>
        <taxon>Gunneridae</taxon>
        <taxon>Pentapetalae</taxon>
        <taxon>rosids</taxon>
        <taxon>malvids</taxon>
        <taxon>Malvales</taxon>
        <taxon>Malvaceae</taxon>
        <taxon>Malvoideae</taxon>
        <taxon>Gossypium</taxon>
    </lineage>
</organism>
<comment type="caution">
    <text evidence="2">The sequence shown here is derived from an EMBL/GenBank/DDBJ whole genome shotgun (WGS) entry which is preliminary data.</text>
</comment>
<sequence length="238" mass="26859">ADLGEFGRTDRLRPHGLRDESINLDCTFSFPLGFHFHLVYVDLLASSTTDDDNTSSAVNYGKRGGGLSLPDDGCFLFYVQVLPSPTIRTFPAQAFNWKPSSGNNQQNVKREDKSYTDFSFQTFQSSTNTNQTEQQQAWSFKEYVKDDDFSSRKNMVKSKYNQMQNFPQWPGKQNHVTGSGGDAVVGDKMKSFGADFMATTGTSNEESKLDSELRRKRKGKPFSKKAKKHSKKELKKAN</sequence>
<evidence type="ECO:0000313" key="2">
    <source>
        <dbReference type="EMBL" id="MBA0606414.1"/>
    </source>
</evidence>
<proteinExistence type="predicted"/>
<keyword evidence="3" id="KW-1185">Reference proteome</keyword>
<dbReference type="EMBL" id="JABFAC010000002">
    <property type="protein sequence ID" value="MBA0606414.1"/>
    <property type="molecule type" value="Genomic_DNA"/>
</dbReference>
<accession>A0A7J8QXV8</accession>
<reference evidence="2 3" key="1">
    <citation type="journal article" date="2019" name="Genome Biol. Evol.">
        <title>Insights into the evolution of the New World diploid cottons (Gossypium, subgenus Houzingenia) based on genome sequencing.</title>
        <authorList>
            <person name="Grover C.E."/>
            <person name="Arick M.A. 2nd"/>
            <person name="Thrash A."/>
            <person name="Conover J.L."/>
            <person name="Sanders W.S."/>
            <person name="Peterson D.G."/>
            <person name="Frelichowski J.E."/>
            <person name="Scheffler J.A."/>
            <person name="Scheffler B.E."/>
            <person name="Wendel J.F."/>
        </authorList>
    </citation>
    <scope>NUCLEOTIDE SEQUENCE [LARGE SCALE GENOMIC DNA]</scope>
    <source>
        <strain evidence="2">27</strain>
        <tissue evidence="2">Leaf</tissue>
    </source>
</reference>
<dbReference type="Proteomes" id="UP000593561">
    <property type="component" value="Unassembled WGS sequence"/>
</dbReference>
<feature type="compositionally biased region" description="Basic residues" evidence="1">
    <location>
        <begin position="214"/>
        <end position="238"/>
    </location>
</feature>
<feature type="non-terminal residue" evidence="2">
    <location>
        <position position="1"/>
    </location>
</feature>
<dbReference type="AlphaFoldDB" id="A0A7J8QXV8"/>
<gene>
    <name evidence="2" type="ORF">Godav_018877</name>
</gene>
<name>A0A7J8QXV8_GOSDV</name>
<protein>
    <submittedName>
        <fullName evidence="2">Uncharacterized protein</fullName>
    </submittedName>
</protein>